<evidence type="ECO:0000313" key="4">
    <source>
        <dbReference type="Ensembl" id="ENSACOP00000013154.1"/>
    </source>
</evidence>
<dbReference type="InterPro" id="IPR011989">
    <property type="entry name" value="ARM-like"/>
</dbReference>
<dbReference type="SUPFAM" id="SSF56112">
    <property type="entry name" value="Protein kinase-like (PK-like)"/>
    <property type="match status" value="1"/>
</dbReference>
<dbReference type="AlphaFoldDB" id="A0A8B9FP71"/>
<feature type="domain" description="Protein kinase" evidence="3">
    <location>
        <begin position="32"/>
        <end position="324"/>
    </location>
</feature>
<dbReference type="SUPFAM" id="SSF48371">
    <property type="entry name" value="ARM repeat"/>
    <property type="match status" value="1"/>
</dbReference>
<dbReference type="InterPro" id="IPR011009">
    <property type="entry name" value="Kinase-like_dom_sf"/>
</dbReference>
<dbReference type="Ensembl" id="ENSACOT00000013616.1">
    <property type="protein sequence ID" value="ENSACOP00000013154.1"/>
    <property type="gene ID" value="ENSACOG00000009123.1"/>
</dbReference>
<dbReference type="Gene3D" id="1.10.510.10">
    <property type="entry name" value="Transferase(Phosphotransferase) domain 1"/>
    <property type="match status" value="1"/>
</dbReference>
<dbReference type="GO" id="GO:0005524">
    <property type="term" value="F:ATP binding"/>
    <property type="evidence" value="ECO:0007669"/>
    <property type="project" value="InterPro"/>
</dbReference>
<dbReference type="CDD" id="cd14011">
    <property type="entry name" value="PK_SCY1_like"/>
    <property type="match status" value="1"/>
</dbReference>
<evidence type="ECO:0000259" key="3">
    <source>
        <dbReference type="PROSITE" id="PS50011"/>
    </source>
</evidence>
<dbReference type="Gene3D" id="3.30.200.20">
    <property type="entry name" value="Phosphorylase Kinase, domain 1"/>
    <property type="match status" value="1"/>
</dbReference>
<dbReference type="InterPro" id="IPR000719">
    <property type="entry name" value="Prot_kinase_dom"/>
</dbReference>
<dbReference type="PANTHER" id="PTHR12984:SF6">
    <property type="entry name" value="SCY1-LIKE PROTEIN 2"/>
    <property type="match status" value="1"/>
</dbReference>
<dbReference type="InterPro" id="IPR051177">
    <property type="entry name" value="CIK-Related_Protein"/>
</dbReference>
<evidence type="ECO:0000256" key="2">
    <source>
        <dbReference type="SAM" id="MobiDB-lite"/>
    </source>
</evidence>
<dbReference type="InterPro" id="IPR016024">
    <property type="entry name" value="ARM-type_fold"/>
</dbReference>
<comment type="similarity">
    <text evidence="1">Belongs to the protein kinase superfamily.</text>
</comment>
<dbReference type="GO" id="GO:0004672">
    <property type="term" value="F:protein kinase activity"/>
    <property type="evidence" value="ECO:0007669"/>
    <property type="project" value="InterPro"/>
</dbReference>
<reference evidence="4" key="1">
    <citation type="submission" date="2025-08" db="UniProtKB">
        <authorList>
            <consortium name="Ensembl"/>
        </authorList>
    </citation>
    <scope>IDENTIFICATION</scope>
</reference>
<organism evidence="4 5">
    <name type="scientific">Amazona collaria</name>
    <name type="common">yellow-billed parrot</name>
    <dbReference type="NCBI Taxonomy" id="241587"/>
    <lineage>
        <taxon>Eukaryota</taxon>
        <taxon>Metazoa</taxon>
        <taxon>Chordata</taxon>
        <taxon>Craniata</taxon>
        <taxon>Vertebrata</taxon>
        <taxon>Euteleostomi</taxon>
        <taxon>Archelosauria</taxon>
        <taxon>Archosauria</taxon>
        <taxon>Dinosauria</taxon>
        <taxon>Saurischia</taxon>
        <taxon>Theropoda</taxon>
        <taxon>Coelurosauria</taxon>
        <taxon>Aves</taxon>
        <taxon>Neognathae</taxon>
        <taxon>Neoaves</taxon>
        <taxon>Telluraves</taxon>
        <taxon>Australaves</taxon>
        <taxon>Psittaciformes</taxon>
        <taxon>Psittacidae</taxon>
        <taxon>Amazona</taxon>
    </lineage>
</organism>
<dbReference type="Proteomes" id="UP000694522">
    <property type="component" value="Unplaced"/>
</dbReference>
<protein>
    <submittedName>
        <fullName evidence="4">SCY1 like pseudokinase 2</fullName>
    </submittedName>
</protein>
<dbReference type="Gene3D" id="1.25.10.10">
    <property type="entry name" value="Leucine-rich Repeat Variant"/>
    <property type="match status" value="1"/>
</dbReference>
<dbReference type="PANTHER" id="PTHR12984">
    <property type="entry name" value="SCY1-RELATED S/T PROTEIN KINASE-LIKE"/>
    <property type="match status" value="1"/>
</dbReference>
<feature type="region of interest" description="Disordered" evidence="2">
    <location>
        <begin position="590"/>
        <end position="670"/>
    </location>
</feature>
<keyword evidence="5" id="KW-1185">Reference proteome</keyword>
<feature type="compositionally biased region" description="Low complexity" evidence="2">
    <location>
        <begin position="654"/>
        <end position="664"/>
    </location>
</feature>
<dbReference type="FunFam" id="3.30.200.20:FF:000179">
    <property type="entry name" value="SCY1 like pseudokinase 2"/>
    <property type="match status" value="1"/>
</dbReference>
<dbReference type="FunFam" id="1.25.10.10:FF:000189">
    <property type="entry name" value="SCY1-like pseudokinase 2"/>
    <property type="match status" value="1"/>
</dbReference>
<evidence type="ECO:0000313" key="5">
    <source>
        <dbReference type="Proteomes" id="UP000694522"/>
    </source>
</evidence>
<proteinExistence type="inferred from homology"/>
<reference evidence="4" key="2">
    <citation type="submission" date="2025-09" db="UniProtKB">
        <authorList>
            <consortium name="Ensembl"/>
        </authorList>
    </citation>
    <scope>IDENTIFICATION</scope>
</reference>
<accession>A0A8B9FP71</accession>
<feature type="compositionally biased region" description="Polar residues" evidence="2">
    <location>
        <begin position="599"/>
        <end position="629"/>
    </location>
</feature>
<sequence length="889" mass="98547">MESMLNKLKSTVTKVTADVTSAVMGNPVTREFDVGRHIASGGNGLAWKIFNGTKKSTKQEVAVFVFDKKLIDKYQKFEKDQIIDSLKRGVQQLTRLRHPRLLTVQHPLEESRDCLAFCTEPVCASLANVLGSWDNLPSPLPSDVKEYKLYDVETKYGLLQVSEGLSFLHSSVKMVHGNITPENIILNKSGAWKIMGFDFCVQSANPSEQEPKFPCKEWDPNLPSLCLPNPEYLAPEYILSVSCETASDMYSLGAVIYAVFNKGKPIFEVNKQDIYKSFSRQLDQIPFFDDVGAMTLQYFDSLFQRDNLQKSQFFKGLPKVLPKLPKRVIIQRILPCLTSEFVNPDMVPFVLPNVLLIAEECTKEEYVRLILPDLGPVFKQQEPIQILLIFLQKMDLLLTKTPPDEIKNSVLPMVYRALEAPSIQIQELCLNIIPTFANLIDYPSMKNSLIPRIKNACLQTSSLAVRVNSLVCLGKILEYLDKWFVLDDILPFLQQIPSKEPAVLMGILGIYKCTFTHKKLGITKEQLAGKVLPHLIPLSIENNLNLNQFNSFICVIKDMLNRLETEHKTKLEQLHVMQEQQKSLDIANQMSVSEEARPSTASNQIDKVFNTSGTDLLTSGSDSQENEMSSKQKKASLTLEEKQKLAKEQEQAQKLKNQQPLKPQTTAVTPPVKQTKDLTDTLIDNMSSLTSHSINKAKVASSNSFSSVPSVGVGMGFSSPIDSAKRNVANGLNTNMGFQTAGFSMGPGLTTQNFFSPSATGTTTMNIVPTASMPNYSPMNAASAVSPLTQQNKPPDMSALDNLFGPQKPKVSMKQLAQQKSSQWVNQFVPPQGSQNASSSVVGPQMNMIGQPGFGIQGNPFFAPQNFAQAANTMTNSSSASNDLKDLFG</sequence>
<feature type="compositionally biased region" description="Basic and acidic residues" evidence="2">
    <location>
        <begin position="639"/>
        <end position="653"/>
    </location>
</feature>
<name>A0A8B9FP71_9PSIT</name>
<dbReference type="SMART" id="SM00220">
    <property type="entry name" value="S_TKc"/>
    <property type="match status" value="1"/>
</dbReference>
<dbReference type="Pfam" id="PF00069">
    <property type="entry name" value="Pkinase"/>
    <property type="match status" value="1"/>
</dbReference>
<evidence type="ECO:0000256" key="1">
    <source>
        <dbReference type="ARBA" id="ARBA00038349"/>
    </source>
</evidence>
<dbReference type="PROSITE" id="PS50011">
    <property type="entry name" value="PROTEIN_KINASE_DOM"/>
    <property type="match status" value="1"/>
</dbReference>